<evidence type="ECO:0000256" key="3">
    <source>
        <dbReference type="ARBA" id="ARBA00022764"/>
    </source>
</evidence>
<dbReference type="GO" id="GO:0042597">
    <property type="term" value="C:periplasmic space"/>
    <property type="evidence" value="ECO:0007669"/>
    <property type="project" value="UniProtKB-SubCell"/>
</dbReference>
<dbReference type="Gene3D" id="3.40.190.170">
    <property type="entry name" value="Bacterial extracellular solute-binding protein, family 7"/>
    <property type="match status" value="1"/>
</dbReference>
<proteinExistence type="predicted"/>
<evidence type="ECO:0000256" key="1">
    <source>
        <dbReference type="ARBA" id="ARBA00004418"/>
    </source>
</evidence>
<gene>
    <name evidence="5" type="ORF">PRI8871_02080</name>
</gene>
<dbReference type="OrthoDB" id="7239472at2"/>
<feature type="signal peptide" evidence="4">
    <location>
        <begin position="1"/>
        <end position="23"/>
    </location>
</feature>
<dbReference type="PANTHER" id="PTHR33376">
    <property type="match status" value="1"/>
</dbReference>
<evidence type="ECO:0008006" key="7">
    <source>
        <dbReference type="Google" id="ProtNLM"/>
    </source>
</evidence>
<feature type="chain" id="PRO_5015304497" description="Solute-binding protein" evidence="4">
    <location>
        <begin position="24"/>
        <end position="364"/>
    </location>
</feature>
<keyword evidence="2 4" id="KW-0732">Signal</keyword>
<dbReference type="Pfam" id="PF03480">
    <property type="entry name" value="DctP"/>
    <property type="match status" value="1"/>
</dbReference>
<dbReference type="AlphaFoldDB" id="A0A2R8AWN5"/>
<reference evidence="6" key="1">
    <citation type="submission" date="2018-03" db="EMBL/GenBank/DDBJ databases">
        <authorList>
            <person name="Rodrigo-Torres L."/>
            <person name="Arahal R. D."/>
            <person name="Lucena T."/>
        </authorList>
    </citation>
    <scope>NUCLEOTIDE SEQUENCE [LARGE SCALE GENOMIC DNA]</scope>
    <source>
        <strain evidence="6">CECT 8871</strain>
    </source>
</reference>
<keyword evidence="3" id="KW-0574">Periplasm</keyword>
<organism evidence="5 6">
    <name type="scientific">Pseudoprimorskyibacter insulae</name>
    <dbReference type="NCBI Taxonomy" id="1695997"/>
    <lineage>
        <taxon>Bacteria</taxon>
        <taxon>Pseudomonadati</taxon>
        <taxon>Pseudomonadota</taxon>
        <taxon>Alphaproteobacteria</taxon>
        <taxon>Rhodobacterales</taxon>
        <taxon>Paracoccaceae</taxon>
        <taxon>Pseudoprimorskyibacter</taxon>
    </lineage>
</organism>
<accession>A0A2R8AWN5</accession>
<dbReference type="InterPro" id="IPR038404">
    <property type="entry name" value="TRAP_DctP_sf"/>
</dbReference>
<keyword evidence="6" id="KW-1185">Reference proteome</keyword>
<dbReference type="PANTHER" id="PTHR33376:SF15">
    <property type="entry name" value="BLL6794 PROTEIN"/>
    <property type="match status" value="1"/>
</dbReference>
<evidence type="ECO:0000313" key="6">
    <source>
        <dbReference type="Proteomes" id="UP000244904"/>
    </source>
</evidence>
<dbReference type="Proteomes" id="UP000244904">
    <property type="component" value="Unassembled WGS sequence"/>
</dbReference>
<protein>
    <recommendedName>
        <fullName evidence="7">Solute-binding protein</fullName>
    </recommendedName>
</protein>
<dbReference type="GO" id="GO:0055085">
    <property type="term" value="P:transmembrane transport"/>
    <property type="evidence" value="ECO:0007669"/>
    <property type="project" value="InterPro"/>
</dbReference>
<dbReference type="InterPro" id="IPR018389">
    <property type="entry name" value="DctP_fam"/>
</dbReference>
<evidence type="ECO:0000256" key="4">
    <source>
        <dbReference type="SAM" id="SignalP"/>
    </source>
</evidence>
<evidence type="ECO:0000313" key="5">
    <source>
        <dbReference type="EMBL" id="SPF80274.1"/>
    </source>
</evidence>
<dbReference type="RefSeq" id="WP_108886142.1">
    <property type="nucleotide sequence ID" value="NZ_OMOJ01000003.1"/>
</dbReference>
<evidence type="ECO:0000256" key="2">
    <source>
        <dbReference type="ARBA" id="ARBA00022729"/>
    </source>
</evidence>
<comment type="subcellular location">
    <subcellularLocation>
        <location evidence="1">Periplasm</location>
    </subcellularLocation>
</comment>
<dbReference type="EMBL" id="OMOJ01000003">
    <property type="protein sequence ID" value="SPF80274.1"/>
    <property type="molecule type" value="Genomic_DNA"/>
</dbReference>
<name>A0A2R8AWN5_9RHOB</name>
<sequence length="364" mass="39413">MTYKAKMLLTALTLGCVSTPLVAKELQYSTHLPPSVAINPVAIVPLFDAVLAADDDLSVKYFWAGQLFNSAGNLEAIRDGVVDVAFTQPDDAQADFPVNMLFADLYHIGDDPYVTAAALNETILVDCPECRAEYASNNGMFMGSHATTPTVMVCADEINSMDDLTGRKVIGQATIANWIQSFNGTQIDVPPPARLEAMERGVADCTLISREWLKTFSIMEVAKTIIPVSNGSQFAISIATMNTDTWADLSDAARAAFIAQMPISVANLVETYVKNDKAAEDEARSKGIVFTDLGGAYKAALDAYLDGFEERVIANAEARGVTNAAEIVGHFTENLAKWEALIAAEGTENYADLLKREIWDKAEF</sequence>